<name>A0A0G2IGI2_9PEZI</name>
<proteinExistence type="predicted"/>
<evidence type="ECO:0000256" key="2">
    <source>
        <dbReference type="ARBA" id="ARBA00022692"/>
    </source>
</evidence>
<dbReference type="Gene3D" id="1.20.1250.20">
    <property type="entry name" value="MFS general substrate transporter like domains"/>
    <property type="match status" value="1"/>
</dbReference>
<accession>A0A0G2IGI2</accession>
<protein>
    <submittedName>
        <fullName evidence="6">Putative glycerol proton symporter of the plasma subject to glucose-induced inactivation</fullName>
    </submittedName>
</protein>
<dbReference type="InterPro" id="IPR036259">
    <property type="entry name" value="MFS_trans_sf"/>
</dbReference>
<reference evidence="6 7" key="1">
    <citation type="submission" date="2015-05" db="EMBL/GenBank/DDBJ databases">
        <title>Distinctive expansion of gene families associated with plant cell wall degradation and secondary metabolism in the genomes of grapevine trunk pathogens.</title>
        <authorList>
            <person name="Lawrence D.P."/>
            <person name="Travadon R."/>
            <person name="Rolshausen P.E."/>
            <person name="Baumgartner K."/>
        </authorList>
    </citation>
    <scope>NUCLEOTIDE SEQUENCE [LARGE SCALE GENOMIC DNA]</scope>
    <source>
        <strain evidence="6">DA912</strain>
    </source>
</reference>
<organism evidence="6 7">
    <name type="scientific">Diaporthe ampelina</name>
    <dbReference type="NCBI Taxonomy" id="1214573"/>
    <lineage>
        <taxon>Eukaryota</taxon>
        <taxon>Fungi</taxon>
        <taxon>Dikarya</taxon>
        <taxon>Ascomycota</taxon>
        <taxon>Pezizomycotina</taxon>
        <taxon>Sordariomycetes</taxon>
        <taxon>Sordariomycetidae</taxon>
        <taxon>Diaporthales</taxon>
        <taxon>Diaporthaceae</taxon>
        <taxon>Diaporthe</taxon>
    </lineage>
</organism>
<dbReference type="Proteomes" id="UP000034680">
    <property type="component" value="Unassembled WGS sequence"/>
</dbReference>
<dbReference type="PANTHER" id="PTHR48022:SF26">
    <property type="entry name" value="MAJOR FACILITATOR SUPERFAMILY (MFS) PROFILE DOMAIN-CONTAINING PROTEIN-RELATED"/>
    <property type="match status" value="1"/>
</dbReference>
<dbReference type="AlphaFoldDB" id="A0A0G2IGI2"/>
<dbReference type="Pfam" id="PF00083">
    <property type="entry name" value="Sugar_tr"/>
    <property type="match status" value="1"/>
</dbReference>
<gene>
    <name evidence="6" type="ORF">UCDDA912_g00250</name>
</gene>
<keyword evidence="7" id="KW-1185">Reference proteome</keyword>
<evidence type="ECO:0000313" key="7">
    <source>
        <dbReference type="Proteomes" id="UP000034680"/>
    </source>
</evidence>
<comment type="caution">
    <text evidence="6">The sequence shown here is derived from an EMBL/GenBank/DDBJ whole genome shotgun (WGS) entry which is preliminary data.</text>
</comment>
<sequence>MGKVATAMFILYHVFFGLGYSSVPWVYSAESVNWLGGFVVVQFTKVGLDNLQWRFFLMFGIFCFAFGPVVYFFYPETANRTLEDMDQIFIHNPSAFVFTDRAATQSKRPDIFIEAETARIAQIANRSQEAALSGNEKGATALDV</sequence>
<dbReference type="GO" id="GO:0005351">
    <property type="term" value="F:carbohydrate:proton symporter activity"/>
    <property type="evidence" value="ECO:0007669"/>
    <property type="project" value="TreeGrafter"/>
</dbReference>
<dbReference type="SUPFAM" id="SSF103473">
    <property type="entry name" value="MFS general substrate transporter"/>
    <property type="match status" value="1"/>
</dbReference>
<evidence type="ECO:0000256" key="3">
    <source>
        <dbReference type="ARBA" id="ARBA00022989"/>
    </source>
</evidence>
<dbReference type="GO" id="GO:0016020">
    <property type="term" value="C:membrane"/>
    <property type="evidence" value="ECO:0007669"/>
    <property type="project" value="UniProtKB-SubCell"/>
</dbReference>
<dbReference type="InterPro" id="IPR050360">
    <property type="entry name" value="MFS_Sugar_Transporters"/>
</dbReference>
<evidence type="ECO:0000256" key="5">
    <source>
        <dbReference type="SAM" id="Phobius"/>
    </source>
</evidence>
<evidence type="ECO:0000256" key="1">
    <source>
        <dbReference type="ARBA" id="ARBA00004141"/>
    </source>
</evidence>
<evidence type="ECO:0000256" key="4">
    <source>
        <dbReference type="ARBA" id="ARBA00023136"/>
    </source>
</evidence>
<keyword evidence="2 5" id="KW-0812">Transmembrane</keyword>
<keyword evidence="3 5" id="KW-1133">Transmembrane helix</keyword>
<keyword evidence="4 5" id="KW-0472">Membrane</keyword>
<feature type="transmembrane region" description="Helical" evidence="5">
    <location>
        <begin position="52"/>
        <end position="74"/>
    </location>
</feature>
<comment type="subcellular location">
    <subcellularLocation>
        <location evidence="1">Membrane</location>
        <topology evidence="1">Multi-pass membrane protein</topology>
    </subcellularLocation>
</comment>
<dbReference type="EMBL" id="LCUC01000012">
    <property type="protein sequence ID" value="KKY39705.1"/>
    <property type="molecule type" value="Genomic_DNA"/>
</dbReference>
<dbReference type="OrthoDB" id="6339427at2759"/>
<dbReference type="InterPro" id="IPR005828">
    <property type="entry name" value="MFS_sugar_transport-like"/>
</dbReference>
<dbReference type="PANTHER" id="PTHR48022">
    <property type="entry name" value="PLASTIDIC GLUCOSE TRANSPORTER 4"/>
    <property type="match status" value="1"/>
</dbReference>
<reference evidence="6 7" key="2">
    <citation type="submission" date="2015-05" db="EMBL/GenBank/DDBJ databases">
        <authorList>
            <person name="Morales-Cruz A."/>
            <person name="Amrine K.C."/>
            <person name="Cantu D."/>
        </authorList>
    </citation>
    <scope>NUCLEOTIDE SEQUENCE [LARGE SCALE GENOMIC DNA]</scope>
    <source>
        <strain evidence="6">DA912</strain>
    </source>
</reference>
<evidence type="ECO:0000313" key="6">
    <source>
        <dbReference type="EMBL" id="KKY39705.1"/>
    </source>
</evidence>